<reference evidence="1 2" key="1">
    <citation type="submission" date="2022-10" db="EMBL/GenBank/DDBJ databases">
        <authorList>
            <person name="Xie J."/>
            <person name="Shen N."/>
        </authorList>
    </citation>
    <scope>NUCLEOTIDE SEQUENCE [LARGE SCALE GENOMIC DNA]</scope>
    <source>
        <strain evidence="1 2">DSM 41681</strain>
    </source>
</reference>
<sequence length="333" mass="36660">MQMKPLDPGILAGLVRDAGTAPSMHNAQPWQFRFLPDTQTLWLRADLARAMPTTDPDHRGLHLGCGAALFNLRVAAARIGRHPHVRLLPDPADQLSLATVDFRTPTPEATEAGNDALAELYPAILQRHTSRWPFAETALPERVRAALVDAARLEQSRLLFTGPWHSELLRDLVRDAEGRDLMDPGRTDDLERWTRFGDETEAMAEGVPEYAFGPGMRDGNAPVRDFAGRRQTSGRGSQVFEHAPHLALLGTAQDRPLDWLRAGQALERVLLVATLDDLVASLTSHALEWPDLRSLARDPLSAIGHVQMVLRVGYGPRGPASPRRPVNDILSVG</sequence>
<keyword evidence="2" id="KW-1185">Reference proteome</keyword>
<gene>
    <name evidence="1" type="ORF">OKJ48_20880</name>
</gene>
<dbReference type="EMBL" id="JAOZYB010000168">
    <property type="protein sequence ID" value="MEB3962684.1"/>
    <property type="molecule type" value="Genomic_DNA"/>
</dbReference>
<protein>
    <submittedName>
        <fullName evidence="1">Nitroreductase</fullName>
    </submittedName>
</protein>
<dbReference type="RefSeq" id="WP_324770261.1">
    <property type="nucleotide sequence ID" value="NZ_BAAATS010000067.1"/>
</dbReference>
<dbReference type="InterPro" id="IPR050627">
    <property type="entry name" value="Nitroreductase/BluB"/>
</dbReference>
<dbReference type="PANTHER" id="PTHR23026">
    <property type="entry name" value="NADPH NITROREDUCTASE"/>
    <property type="match status" value="1"/>
</dbReference>
<organism evidence="1 2">
    <name type="scientific">Streptomyces kunmingensis</name>
    <dbReference type="NCBI Taxonomy" id="68225"/>
    <lineage>
        <taxon>Bacteria</taxon>
        <taxon>Bacillati</taxon>
        <taxon>Actinomycetota</taxon>
        <taxon>Actinomycetes</taxon>
        <taxon>Kitasatosporales</taxon>
        <taxon>Streptomycetaceae</taxon>
        <taxon>Streptomyces</taxon>
    </lineage>
</organism>
<dbReference type="Gene3D" id="3.40.109.10">
    <property type="entry name" value="NADH Oxidase"/>
    <property type="match status" value="1"/>
</dbReference>
<accession>A0ABU6CD84</accession>
<dbReference type="InterPro" id="IPR000415">
    <property type="entry name" value="Nitroreductase-like"/>
</dbReference>
<proteinExistence type="predicted"/>
<dbReference type="SUPFAM" id="SSF55469">
    <property type="entry name" value="FMN-dependent nitroreductase-like"/>
    <property type="match status" value="2"/>
</dbReference>
<dbReference type="Proteomes" id="UP001352223">
    <property type="component" value="Unassembled WGS sequence"/>
</dbReference>
<comment type="caution">
    <text evidence="1">The sequence shown here is derived from an EMBL/GenBank/DDBJ whole genome shotgun (WGS) entry which is preliminary data.</text>
</comment>
<dbReference type="PANTHER" id="PTHR23026:SF123">
    <property type="entry name" value="NAD(P)H NITROREDUCTASE RV3131-RELATED"/>
    <property type="match status" value="1"/>
</dbReference>
<dbReference type="NCBIfam" id="NF047509">
    <property type="entry name" value="Rv3131_FMN_oxido"/>
    <property type="match status" value="1"/>
</dbReference>
<evidence type="ECO:0000313" key="2">
    <source>
        <dbReference type="Proteomes" id="UP001352223"/>
    </source>
</evidence>
<name>A0ABU6CD84_9ACTN</name>
<evidence type="ECO:0000313" key="1">
    <source>
        <dbReference type="EMBL" id="MEB3962684.1"/>
    </source>
</evidence>